<dbReference type="Gene3D" id="3.90.78.10">
    <property type="entry name" value="UDP-N-acetylenolpyruvoylglucosamine reductase, C-terminal domain"/>
    <property type="match status" value="1"/>
</dbReference>
<dbReference type="Gene3D" id="3.30.43.10">
    <property type="entry name" value="Uridine Diphospho-n-acetylenolpyruvylglucosamine Reductase, domain 2"/>
    <property type="match status" value="1"/>
</dbReference>
<gene>
    <name evidence="17" type="primary">murB</name>
    <name evidence="19" type="ORF">HIR71_01195</name>
</gene>
<evidence type="ECO:0000256" key="4">
    <source>
        <dbReference type="ARBA" id="ARBA00004752"/>
    </source>
</evidence>
<dbReference type="InterPro" id="IPR036318">
    <property type="entry name" value="FAD-bd_PCMH-like_sf"/>
</dbReference>
<dbReference type="AlphaFoldDB" id="A0A7Y0LV96"/>
<evidence type="ECO:0000256" key="9">
    <source>
        <dbReference type="ARBA" id="ARBA00022827"/>
    </source>
</evidence>
<keyword evidence="7 17" id="KW-0132">Cell division</keyword>
<dbReference type="InterPro" id="IPR016166">
    <property type="entry name" value="FAD-bd_PCMH"/>
</dbReference>
<feature type="active site" description="Proton donor" evidence="17">
    <location>
        <position position="267"/>
    </location>
</feature>
<evidence type="ECO:0000256" key="13">
    <source>
        <dbReference type="ARBA" id="ARBA00023002"/>
    </source>
</evidence>
<evidence type="ECO:0000256" key="14">
    <source>
        <dbReference type="ARBA" id="ARBA00023306"/>
    </source>
</evidence>
<keyword evidence="13 17" id="KW-0560">Oxidoreductase</keyword>
<dbReference type="PANTHER" id="PTHR21071">
    <property type="entry name" value="UDP-N-ACETYLENOLPYRUVOYLGLUCOSAMINE REDUCTASE"/>
    <property type="match status" value="1"/>
</dbReference>
<comment type="catalytic activity">
    <reaction evidence="16 17">
        <text>UDP-N-acetyl-alpha-D-muramate + NADP(+) = UDP-N-acetyl-3-O-(1-carboxyvinyl)-alpha-D-glucosamine + NADPH + H(+)</text>
        <dbReference type="Rhea" id="RHEA:12248"/>
        <dbReference type="ChEBI" id="CHEBI:15378"/>
        <dbReference type="ChEBI" id="CHEBI:57783"/>
        <dbReference type="ChEBI" id="CHEBI:58349"/>
        <dbReference type="ChEBI" id="CHEBI:68483"/>
        <dbReference type="ChEBI" id="CHEBI:70757"/>
        <dbReference type="EC" id="1.3.1.98"/>
    </reaction>
</comment>
<comment type="subcellular location">
    <subcellularLocation>
        <location evidence="3 17">Cytoplasm</location>
    </subcellularLocation>
</comment>
<evidence type="ECO:0000256" key="1">
    <source>
        <dbReference type="ARBA" id="ARBA00001974"/>
    </source>
</evidence>
<dbReference type="Pfam" id="PF02873">
    <property type="entry name" value="MurB_C"/>
    <property type="match status" value="1"/>
</dbReference>
<evidence type="ECO:0000259" key="18">
    <source>
        <dbReference type="PROSITE" id="PS51387"/>
    </source>
</evidence>
<comment type="function">
    <text evidence="2 17">Cell wall formation.</text>
</comment>
<keyword evidence="15 17" id="KW-0961">Cell wall biogenesis/degradation</keyword>
<keyword evidence="6 17" id="KW-0963">Cytoplasm</keyword>
<keyword evidence="14 17" id="KW-0131">Cell cycle</keyword>
<comment type="cofactor">
    <cofactor evidence="1 17">
        <name>FAD</name>
        <dbReference type="ChEBI" id="CHEBI:57692"/>
    </cofactor>
</comment>
<evidence type="ECO:0000256" key="16">
    <source>
        <dbReference type="ARBA" id="ARBA00048914"/>
    </source>
</evidence>
<dbReference type="UniPathway" id="UPA00219"/>
<evidence type="ECO:0000256" key="7">
    <source>
        <dbReference type="ARBA" id="ARBA00022618"/>
    </source>
</evidence>
<comment type="pathway">
    <text evidence="4 17">Cell wall biogenesis; peptidoglycan biosynthesis.</text>
</comment>
<evidence type="ECO:0000256" key="8">
    <source>
        <dbReference type="ARBA" id="ARBA00022630"/>
    </source>
</evidence>
<dbReference type="SUPFAM" id="SSF56176">
    <property type="entry name" value="FAD-binding/transporter-associated domain-like"/>
    <property type="match status" value="1"/>
</dbReference>
<evidence type="ECO:0000256" key="6">
    <source>
        <dbReference type="ARBA" id="ARBA00022490"/>
    </source>
</evidence>
<evidence type="ECO:0000256" key="10">
    <source>
        <dbReference type="ARBA" id="ARBA00022857"/>
    </source>
</evidence>
<dbReference type="Gene3D" id="3.30.465.10">
    <property type="match status" value="1"/>
</dbReference>
<evidence type="ECO:0000256" key="12">
    <source>
        <dbReference type="ARBA" id="ARBA00022984"/>
    </source>
</evidence>
<comment type="caution">
    <text evidence="19">The sequence shown here is derived from an EMBL/GenBank/DDBJ whole genome shotgun (WGS) entry which is preliminary data.</text>
</comment>
<sequence length="388" mass="40520">MTLDALAASAQEPSTHEPVPTMAELTTLRLGGPVGRFVETTTEAELLEAVQAADAAGEPLLVVGGGSNLVVADAGFPGVVVRDARRGVVVESADTCGGASIRVPAGEVWDDLVARAVEEGWLGVEALAGIPGSVGAAPVQNIGAYGQELSGVVSTVRVWDRERARVRTLPLVDLGFGYRTSVLKRSLHDPGSPWGPTPRYVVLDVSLQMYLGDLSGPVVYPELARRLGIAVGERARTPDVRAAVLELRRGKGMVLDDADPDTWSAGSFFTNPVLEPDQAARLPDDAPRYPVRPAPSAAAASATDGHAAHVKTSAAWLIERAGFGRGYGLPGPVGLSTKHTLALTNRGGGTTTELLALARTVRDGVRDRFGVVLEPEPVLVGCSLDEVV</sequence>
<dbReference type="GO" id="GO:0051301">
    <property type="term" value="P:cell division"/>
    <property type="evidence" value="ECO:0007669"/>
    <property type="project" value="UniProtKB-KW"/>
</dbReference>
<dbReference type="InterPro" id="IPR003170">
    <property type="entry name" value="MurB"/>
</dbReference>
<dbReference type="PROSITE" id="PS51387">
    <property type="entry name" value="FAD_PCMH"/>
    <property type="match status" value="1"/>
</dbReference>
<evidence type="ECO:0000256" key="11">
    <source>
        <dbReference type="ARBA" id="ARBA00022960"/>
    </source>
</evidence>
<dbReference type="EC" id="1.3.1.98" evidence="17"/>
<dbReference type="InterPro" id="IPR016167">
    <property type="entry name" value="FAD-bd_PCMH_sub1"/>
</dbReference>
<dbReference type="Pfam" id="PF01565">
    <property type="entry name" value="FAD_binding_4"/>
    <property type="match status" value="1"/>
</dbReference>
<keyword evidence="10 17" id="KW-0521">NADP</keyword>
<dbReference type="Proteomes" id="UP000562124">
    <property type="component" value="Unassembled WGS sequence"/>
</dbReference>
<accession>A0A7Y0LV96</accession>
<evidence type="ECO:0000313" key="20">
    <source>
        <dbReference type="Proteomes" id="UP000562124"/>
    </source>
</evidence>
<evidence type="ECO:0000256" key="2">
    <source>
        <dbReference type="ARBA" id="ARBA00003921"/>
    </source>
</evidence>
<dbReference type="InterPro" id="IPR016169">
    <property type="entry name" value="FAD-bd_PCMH_sub2"/>
</dbReference>
<dbReference type="InterPro" id="IPR036635">
    <property type="entry name" value="MurB_C_sf"/>
</dbReference>
<dbReference type="GO" id="GO:0008360">
    <property type="term" value="P:regulation of cell shape"/>
    <property type="evidence" value="ECO:0007669"/>
    <property type="project" value="UniProtKB-KW"/>
</dbReference>
<dbReference type="GO" id="GO:0008762">
    <property type="term" value="F:UDP-N-acetylmuramate dehydrogenase activity"/>
    <property type="evidence" value="ECO:0007669"/>
    <property type="project" value="UniProtKB-UniRule"/>
</dbReference>
<keyword evidence="8 17" id="KW-0285">Flavoprotein</keyword>
<evidence type="ECO:0000256" key="17">
    <source>
        <dbReference type="HAMAP-Rule" id="MF_00037"/>
    </source>
</evidence>
<comment type="similarity">
    <text evidence="5 17">Belongs to the MurB family.</text>
</comment>
<keyword evidence="11 17" id="KW-0133">Cell shape</keyword>
<dbReference type="GO" id="GO:0009252">
    <property type="term" value="P:peptidoglycan biosynthetic process"/>
    <property type="evidence" value="ECO:0007669"/>
    <property type="project" value="UniProtKB-UniRule"/>
</dbReference>
<proteinExistence type="inferred from homology"/>
<feature type="active site" evidence="17">
    <location>
        <position position="376"/>
    </location>
</feature>
<dbReference type="GO" id="GO:0071555">
    <property type="term" value="P:cell wall organization"/>
    <property type="evidence" value="ECO:0007669"/>
    <property type="project" value="UniProtKB-KW"/>
</dbReference>
<name>A0A7Y0LV96_CELFI</name>
<dbReference type="GO" id="GO:0071949">
    <property type="term" value="F:FAD binding"/>
    <property type="evidence" value="ECO:0007669"/>
    <property type="project" value="InterPro"/>
</dbReference>
<keyword evidence="9 17" id="KW-0274">FAD</keyword>
<dbReference type="NCBIfam" id="NF010478">
    <property type="entry name" value="PRK13903.1"/>
    <property type="match status" value="1"/>
</dbReference>
<organism evidence="19 20">
    <name type="scientific">Cellulomonas fimi</name>
    <dbReference type="NCBI Taxonomy" id="1708"/>
    <lineage>
        <taxon>Bacteria</taxon>
        <taxon>Bacillati</taxon>
        <taxon>Actinomycetota</taxon>
        <taxon>Actinomycetes</taxon>
        <taxon>Micrococcales</taxon>
        <taxon>Cellulomonadaceae</taxon>
        <taxon>Cellulomonas</taxon>
    </lineage>
</organism>
<dbReference type="GO" id="GO:0005829">
    <property type="term" value="C:cytosol"/>
    <property type="evidence" value="ECO:0007669"/>
    <property type="project" value="TreeGrafter"/>
</dbReference>
<evidence type="ECO:0000256" key="15">
    <source>
        <dbReference type="ARBA" id="ARBA00023316"/>
    </source>
</evidence>
<dbReference type="HAMAP" id="MF_00037">
    <property type="entry name" value="MurB"/>
    <property type="match status" value="1"/>
</dbReference>
<dbReference type="InterPro" id="IPR006094">
    <property type="entry name" value="Oxid_FAD_bind_N"/>
</dbReference>
<dbReference type="EMBL" id="JABCJJ010000001">
    <property type="protein sequence ID" value="NMR18851.1"/>
    <property type="molecule type" value="Genomic_DNA"/>
</dbReference>
<feature type="domain" description="FAD-binding PCMH-type" evidence="18">
    <location>
        <begin position="30"/>
        <end position="212"/>
    </location>
</feature>
<evidence type="ECO:0000256" key="3">
    <source>
        <dbReference type="ARBA" id="ARBA00004496"/>
    </source>
</evidence>
<reference evidence="19 20" key="1">
    <citation type="submission" date="2020-04" db="EMBL/GenBank/DDBJ databases">
        <title>Sequencing and Assembly of C. fimi.</title>
        <authorList>
            <person name="Ramsey A.R."/>
        </authorList>
    </citation>
    <scope>NUCLEOTIDE SEQUENCE [LARGE SCALE GENOMIC DNA]</scope>
    <source>
        <strain evidence="19 20">SB</strain>
    </source>
</reference>
<dbReference type="SUPFAM" id="SSF56194">
    <property type="entry name" value="Uridine diphospho-N-Acetylenolpyruvylglucosamine reductase, MurB, C-terminal domain"/>
    <property type="match status" value="1"/>
</dbReference>
<dbReference type="PANTHER" id="PTHR21071:SF4">
    <property type="entry name" value="UDP-N-ACETYLENOLPYRUVOYLGLUCOSAMINE REDUCTASE"/>
    <property type="match status" value="1"/>
</dbReference>
<keyword evidence="12 17" id="KW-0573">Peptidoglycan synthesis</keyword>
<evidence type="ECO:0000313" key="19">
    <source>
        <dbReference type="EMBL" id="NMR18851.1"/>
    </source>
</evidence>
<dbReference type="RefSeq" id="WP_169322760.1">
    <property type="nucleotide sequence ID" value="NZ_JABCJJ010000001.1"/>
</dbReference>
<feature type="active site" evidence="17">
    <location>
        <position position="179"/>
    </location>
</feature>
<dbReference type="InterPro" id="IPR011601">
    <property type="entry name" value="MurB_C"/>
</dbReference>
<protein>
    <recommendedName>
        <fullName evidence="17">UDP-N-acetylenolpyruvoylglucosamine reductase</fullName>
        <ecNumber evidence="17">1.3.1.98</ecNumber>
    </recommendedName>
    <alternativeName>
        <fullName evidence="17">UDP-N-acetylmuramate dehydrogenase</fullName>
    </alternativeName>
</protein>
<keyword evidence="20" id="KW-1185">Reference proteome</keyword>
<evidence type="ECO:0000256" key="5">
    <source>
        <dbReference type="ARBA" id="ARBA00010485"/>
    </source>
</evidence>